<dbReference type="AlphaFoldDB" id="A0ABD3ID61"/>
<reference evidence="2 3" key="1">
    <citation type="submission" date="2024-09" db="EMBL/GenBank/DDBJ databases">
        <title>Chromosome-scale assembly of Riccia sorocarpa.</title>
        <authorList>
            <person name="Paukszto L."/>
        </authorList>
    </citation>
    <scope>NUCLEOTIDE SEQUENCE [LARGE SCALE GENOMIC DNA]</scope>
    <source>
        <strain evidence="2">LP-2024</strain>
        <tissue evidence="2">Aerial parts of the thallus</tissue>
    </source>
</reference>
<keyword evidence="3" id="KW-1185">Reference proteome</keyword>
<evidence type="ECO:0000313" key="2">
    <source>
        <dbReference type="EMBL" id="KAL3700325.1"/>
    </source>
</evidence>
<dbReference type="SUPFAM" id="SSF89919">
    <property type="entry name" value="Ribosome-binding factor A, RbfA"/>
    <property type="match status" value="1"/>
</dbReference>
<dbReference type="InterPro" id="IPR023799">
    <property type="entry name" value="RbfA_dom_sf"/>
</dbReference>
<protein>
    <recommendedName>
        <fullName evidence="4">Ribosome-binding factor A</fullName>
    </recommendedName>
</protein>
<name>A0ABD3ID61_9MARC</name>
<gene>
    <name evidence="2" type="ORF">R1sor_018347</name>
</gene>
<evidence type="ECO:0000313" key="3">
    <source>
        <dbReference type="Proteomes" id="UP001633002"/>
    </source>
</evidence>
<proteinExistence type="predicted"/>
<dbReference type="Pfam" id="PF02033">
    <property type="entry name" value="RBFA"/>
    <property type="match status" value="1"/>
</dbReference>
<evidence type="ECO:0008006" key="4">
    <source>
        <dbReference type="Google" id="ProtNLM"/>
    </source>
</evidence>
<dbReference type="Gene3D" id="3.30.300.20">
    <property type="match status" value="1"/>
</dbReference>
<evidence type="ECO:0000256" key="1">
    <source>
        <dbReference type="SAM" id="MobiDB-lite"/>
    </source>
</evidence>
<sequence length="213" mass="23692">MLRRILVSSAGAIRRGTAAPASSAGFQFPLLTDKSRNYRSHQREPTLRQKRIASEVKEVIGEALQQGPCESPIVKRAGFEITDVEMSSDLRTAHILWRALPGMQKSAEKAVLSNVKRLRSLIFSRLTLPFSPALKFQEDTLPPHVQALEEAFAKLKEEEGEPPAEESPAASRENSKALQNRTEIPLDVEDTYPRATKIPKPDNALPNVMIDRS</sequence>
<comment type="caution">
    <text evidence="2">The sequence shown here is derived from an EMBL/GenBank/DDBJ whole genome shotgun (WGS) entry which is preliminary data.</text>
</comment>
<accession>A0ABD3ID61</accession>
<feature type="region of interest" description="Disordered" evidence="1">
    <location>
        <begin position="156"/>
        <end position="213"/>
    </location>
</feature>
<dbReference type="InterPro" id="IPR015946">
    <property type="entry name" value="KH_dom-like_a/b"/>
</dbReference>
<dbReference type="InterPro" id="IPR000238">
    <property type="entry name" value="RbfA"/>
</dbReference>
<dbReference type="Proteomes" id="UP001633002">
    <property type="component" value="Unassembled WGS sequence"/>
</dbReference>
<dbReference type="EMBL" id="JBJQOH010000001">
    <property type="protein sequence ID" value="KAL3700325.1"/>
    <property type="molecule type" value="Genomic_DNA"/>
</dbReference>
<organism evidence="2 3">
    <name type="scientific">Riccia sorocarpa</name>
    <dbReference type="NCBI Taxonomy" id="122646"/>
    <lineage>
        <taxon>Eukaryota</taxon>
        <taxon>Viridiplantae</taxon>
        <taxon>Streptophyta</taxon>
        <taxon>Embryophyta</taxon>
        <taxon>Marchantiophyta</taxon>
        <taxon>Marchantiopsida</taxon>
        <taxon>Marchantiidae</taxon>
        <taxon>Marchantiales</taxon>
        <taxon>Ricciaceae</taxon>
        <taxon>Riccia</taxon>
    </lineage>
</organism>